<accession>A0A840IG06</accession>
<dbReference type="InterPro" id="IPR045854">
    <property type="entry name" value="NO2/SO3_Rdtase_4Fe4S_sf"/>
</dbReference>
<evidence type="ECO:0000313" key="9">
    <source>
        <dbReference type="EMBL" id="MBB4663749.1"/>
    </source>
</evidence>
<keyword evidence="1" id="KW-0004">4Fe-4S</keyword>
<feature type="domain" description="Nitrite/Sulfite reductase ferredoxin-like" evidence="8">
    <location>
        <begin position="7"/>
        <end position="57"/>
    </location>
</feature>
<organism evidence="9 10">
    <name type="scientific">Conexibacter arvalis</name>
    <dbReference type="NCBI Taxonomy" id="912552"/>
    <lineage>
        <taxon>Bacteria</taxon>
        <taxon>Bacillati</taxon>
        <taxon>Actinomycetota</taxon>
        <taxon>Thermoleophilia</taxon>
        <taxon>Solirubrobacterales</taxon>
        <taxon>Conexibacteraceae</taxon>
        <taxon>Conexibacter</taxon>
    </lineage>
</organism>
<keyword evidence="3" id="KW-0479">Metal-binding</keyword>
<evidence type="ECO:0000256" key="7">
    <source>
        <dbReference type="SAM" id="MobiDB-lite"/>
    </source>
</evidence>
<dbReference type="InterPro" id="IPR005117">
    <property type="entry name" value="NiRdtase/SiRdtase_haem-b_fer"/>
</dbReference>
<proteinExistence type="predicted"/>
<dbReference type="InterPro" id="IPR051329">
    <property type="entry name" value="NIR_SIR_4Fe-4S"/>
</dbReference>
<evidence type="ECO:0000313" key="10">
    <source>
        <dbReference type="Proteomes" id="UP000585272"/>
    </source>
</evidence>
<evidence type="ECO:0000256" key="3">
    <source>
        <dbReference type="ARBA" id="ARBA00022723"/>
    </source>
</evidence>
<keyword evidence="2" id="KW-0349">Heme</keyword>
<dbReference type="RefSeq" id="WP_221243138.1">
    <property type="nucleotide sequence ID" value="NZ_JACHNU010000005.1"/>
</dbReference>
<evidence type="ECO:0000256" key="2">
    <source>
        <dbReference type="ARBA" id="ARBA00022617"/>
    </source>
</evidence>
<dbReference type="AlphaFoldDB" id="A0A840IG06"/>
<dbReference type="Gene3D" id="3.90.480.10">
    <property type="entry name" value="Sulfite Reductase Hemoprotein,Domain 2"/>
    <property type="match status" value="1"/>
</dbReference>
<protein>
    <submittedName>
        <fullName evidence="9">Precorrin-3B synthase</fullName>
        <ecNumber evidence="9">1.14.13.83</ecNumber>
    </submittedName>
</protein>
<dbReference type="Proteomes" id="UP000585272">
    <property type="component" value="Unassembled WGS sequence"/>
</dbReference>
<dbReference type="GO" id="GO:0051539">
    <property type="term" value="F:4 iron, 4 sulfur cluster binding"/>
    <property type="evidence" value="ECO:0007669"/>
    <property type="project" value="UniProtKB-KW"/>
</dbReference>
<evidence type="ECO:0000259" key="8">
    <source>
        <dbReference type="Pfam" id="PF03460"/>
    </source>
</evidence>
<dbReference type="GO" id="GO:0043818">
    <property type="term" value="F:precorrin-3B synthase activity"/>
    <property type="evidence" value="ECO:0007669"/>
    <property type="project" value="UniProtKB-EC"/>
</dbReference>
<feature type="region of interest" description="Disordered" evidence="7">
    <location>
        <begin position="436"/>
        <end position="455"/>
    </location>
</feature>
<reference evidence="9 10" key="1">
    <citation type="submission" date="2020-08" db="EMBL/GenBank/DDBJ databases">
        <title>Genomic Encyclopedia of Archaeal and Bacterial Type Strains, Phase II (KMG-II): from individual species to whole genera.</title>
        <authorList>
            <person name="Goeker M."/>
        </authorList>
    </citation>
    <scope>NUCLEOTIDE SEQUENCE [LARGE SCALE GENOMIC DNA]</scope>
    <source>
        <strain evidence="9 10">DSM 23288</strain>
    </source>
</reference>
<name>A0A840IG06_9ACTN</name>
<keyword evidence="4 9" id="KW-0560">Oxidoreductase</keyword>
<dbReference type="EMBL" id="JACHNU010000005">
    <property type="protein sequence ID" value="MBB4663749.1"/>
    <property type="molecule type" value="Genomic_DNA"/>
</dbReference>
<evidence type="ECO:0000256" key="6">
    <source>
        <dbReference type="ARBA" id="ARBA00023014"/>
    </source>
</evidence>
<evidence type="ECO:0000256" key="1">
    <source>
        <dbReference type="ARBA" id="ARBA00022485"/>
    </source>
</evidence>
<dbReference type="PANTHER" id="PTHR32439:SF9">
    <property type="entry name" value="BLR3264 PROTEIN"/>
    <property type="match status" value="1"/>
</dbReference>
<dbReference type="Gene3D" id="3.30.413.10">
    <property type="entry name" value="Sulfite Reductase Hemoprotein, domain 1"/>
    <property type="match status" value="1"/>
</dbReference>
<gene>
    <name evidence="9" type="ORF">BDZ31_003350</name>
</gene>
<dbReference type="PANTHER" id="PTHR32439">
    <property type="entry name" value="FERREDOXIN--NITRITE REDUCTASE, CHLOROPLASTIC"/>
    <property type="match status" value="1"/>
</dbReference>
<keyword evidence="5" id="KW-0408">Iron</keyword>
<dbReference type="Pfam" id="PF03460">
    <property type="entry name" value="NIR_SIR_ferr"/>
    <property type="match status" value="1"/>
</dbReference>
<dbReference type="InterPro" id="IPR036136">
    <property type="entry name" value="Nit/Sulf_reduc_fer-like_dom_sf"/>
</dbReference>
<evidence type="ECO:0000256" key="4">
    <source>
        <dbReference type="ARBA" id="ARBA00023002"/>
    </source>
</evidence>
<comment type="caution">
    <text evidence="9">The sequence shown here is derived from an EMBL/GenBank/DDBJ whole genome shotgun (WGS) entry which is preliminary data.</text>
</comment>
<dbReference type="SUPFAM" id="SSF55124">
    <property type="entry name" value="Nitrite/Sulfite reductase N-terminal domain-like"/>
    <property type="match status" value="1"/>
</dbReference>
<dbReference type="GO" id="GO:0046872">
    <property type="term" value="F:metal ion binding"/>
    <property type="evidence" value="ECO:0007669"/>
    <property type="project" value="UniProtKB-KW"/>
</dbReference>
<evidence type="ECO:0000256" key="5">
    <source>
        <dbReference type="ARBA" id="ARBA00023004"/>
    </source>
</evidence>
<feature type="region of interest" description="Disordered" evidence="7">
    <location>
        <begin position="234"/>
        <end position="264"/>
    </location>
</feature>
<keyword evidence="10" id="KW-1185">Reference proteome</keyword>
<sequence length="613" mass="59496">MLRPHDAGDGRLARVRVPGGLLRADQLDALAAGAALGNGLAELTSRGSVQLRGLPEGACDGGAAGGLARVLAAGGLLPSPAHDRVRNLLASPLAGRHPDSLLDTDPLVAAFDAALCADPALAALPGRFLFALDDGAGLTDIAASDVALVAEARDALGHQPAPARDEAADRDLAGAAADRDVADAAMSNLDGAGGPGASGGLGPAGRAVPASVVLRLHLAGTPTTLTVPAAASLPAAPGATSSAAGASSAPGAAHAVPGSAAAAPGSAAAAPGSAAAASGSAAAAPDSAAAAPGSATAASGSAAAAPGSVAAIPDAAPASLAAVATLLDAARGFLALRDELDPTAWHVADLPDGAARLAAALGGAVNSGRLGVVENPKRPDFAPGRRVQPDGRIALTALAPLGRLDRAQLLGLAALLQETAPTAEAVTPLGGEAARAAAPPARAGAQDDSESACPAEPAAGTWIASALRLSTARTVTLVDLPPDTADAAARELERLGLVVESGSGWEGLTACSGLGACRRALVDVRGAAAVRAARRRAGAPAEHWSACPRRCGMKRDVAIGVVADDGAGGREPSPGSPSPTLTIFRAGGRWRDAADAARALELLDTDTNERPAA</sequence>
<dbReference type="EC" id="1.14.13.83" evidence="9"/>
<keyword evidence="6" id="KW-0411">Iron-sulfur</keyword>